<sequence length="175" mass="20384">MSTSTVEICLSAEERLARSASKCLHPYVYLFSERIFDNLENIDANISKLIGSATKEFVEELKIVSIMKSCYICDITSRKVEECINLKVLEKVLNDQRVNVTKENDKIKLKNLCKGGEPICGRCFKSIIFHKDPTMKLEYLQSHRVPRILYDEDYSSYVFNNEEFSLYYDSFNDKF</sequence>
<name>A0A9N6YJ44_9RHAB</name>
<dbReference type="EMBL" id="BK061800">
    <property type="protein sequence ID" value="DAZ90801.1"/>
    <property type="molecule type" value="Viral_cRNA"/>
</dbReference>
<proteinExistence type="predicted"/>
<evidence type="ECO:0000313" key="1">
    <source>
        <dbReference type="EMBL" id="DAZ90801.1"/>
    </source>
</evidence>
<organism evidence="1">
    <name type="scientific">Raphanus virus 1</name>
    <dbReference type="NCBI Taxonomy" id="2977984"/>
    <lineage>
        <taxon>Viruses</taxon>
        <taxon>Riboviria</taxon>
        <taxon>Orthornavirae</taxon>
        <taxon>Negarnaviricota</taxon>
        <taxon>Haploviricotina</taxon>
        <taxon>Monjiviricetes</taxon>
        <taxon>Mononegavirales</taxon>
        <taxon>Rhabdoviridae</taxon>
        <taxon>Betarhabdovirinae</taxon>
        <taxon>Varicosavirus</taxon>
        <taxon>Varicosavirus raphani</taxon>
    </lineage>
</organism>
<accession>A0A9N6YJ44</accession>
<reference evidence="1" key="1">
    <citation type="journal article" date="2022" name="bioRxiv">
        <title>Unlocking the hidden genetic diversity of varicosaviruses, the neglected plant rhabdoviruses.</title>
        <authorList>
            <person name="Bejerman N."/>
            <person name="Dietzgen R.G."/>
            <person name="Debat H."/>
        </authorList>
    </citation>
    <scope>NUCLEOTIDE SEQUENCE</scope>
</reference>
<protein>
    <submittedName>
        <fullName evidence="1">Protein 3</fullName>
    </submittedName>
</protein>